<feature type="compositionally biased region" description="Basic and acidic residues" evidence="6">
    <location>
        <begin position="425"/>
        <end position="451"/>
    </location>
</feature>
<evidence type="ECO:0000313" key="9">
    <source>
        <dbReference type="EMBL" id="CAG5134845.1"/>
    </source>
</evidence>
<feature type="region of interest" description="Disordered" evidence="6">
    <location>
        <begin position="811"/>
        <end position="898"/>
    </location>
</feature>
<feature type="compositionally biased region" description="Polar residues" evidence="6">
    <location>
        <begin position="313"/>
        <end position="322"/>
    </location>
</feature>
<feature type="compositionally biased region" description="Polar residues" evidence="6">
    <location>
        <begin position="136"/>
        <end position="150"/>
    </location>
</feature>
<keyword evidence="2" id="KW-0597">Phosphoprotein</keyword>
<dbReference type="PANTHER" id="PTHR23167">
    <property type="entry name" value="CALPONIN HOMOLOGY DOMAIN-CONTAINING PROTEIN DDB_G0272472-RELATED"/>
    <property type="match status" value="1"/>
</dbReference>
<feature type="compositionally biased region" description="Polar residues" evidence="6">
    <location>
        <begin position="759"/>
        <end position="775"/>
    </location>
</feature>
<organism evidence="9 10">
    <name type="scientific">Candidula unifasciata</name>
    <dbReference type="NCBI Taxonomy" id="100452"/>
    <lineage>
        <taxon>Eukaryota</taxon>
        <taxon>Metazoa</taxon>
        <taxon>Spiralia</taxon>
        <taxon>Lophotrochozoa</taxon>
        <taxon>Mollusca</taxon>
        <taxon>Gastropoda</taxon>
        <taxon>Heterobranchia</taxon>
        <taxon>Euthyneura</taxon>
        <taxon>Panpulmonata</taxon>
        <taxon>Eupulmonata</taxon>
        <taxon>Stylommatophora</taxon>
        <taxon>Helicina</taxon>
        <taxon>Helicoidea</taxon>
        <taxon>Geomitridae</taxon>
        <taxon>Candidula</taxon>
    </lineage>
</organism>
<comment type="subcellular location">
    <subcellularLocation>
        <location evidence="1">Endosome</location>
    </subcellularLocation>
</comment>
<dbReference type="SMART" id="SM01203">
    <property type="entry name" value="DUF3585"/>
    <property type="match status" value="1"/>
</dbReference>
<comment type="caution">
    <text evidence="9">The sequence shown here is derived from an EMBL/GenBank/DDBJ whole genome shotgun (WGS) entry which is preliminary data.</text>
</comment>
<dbReference type="Pfam" id="PF12130">
    <property type="entry name" value="bMERB_dom"/>
    <property type="match status" value="1"/>
</dbReference>
<evidence type="ECO:0000256" key="2">
    <source>
        <dbReference type="ARBA" id="ARBA00022553"/>
    </source>
</evidence>
<accession>A0A8S4A490</accession>
<feature type="domain" description="Calponin-homology (CH)" evidence="7">
    <location>
        <begin position="2"/>
        <end position="108"/>
    </location>
</feature>
<keyword evidence="3" id="KW-0967">Endosome</keyword>
<feature type="domain" description="BMERB" evidence="8">
    <location>
        <begin position="1454"/>
        <end position="1606"/>
    </location>
</feature>
<feature type="coiled-coil region" evidence="5">
    <location>
        <begin position="1468"/>
        <end position="1502"/>
    </location>
</feature>
<feature type="region of interest" description="Disordered" evidence="6">
    <location>
        <begin position="1002"/>
        <end position="1022"/>
    </location>
</feature>
<dbReference type="PANTHER" id="PTHR23167:SF46">
    <property type="entry name" value="EPS15 HOMOLOGY DOMAIN CONTAINING PROTEIN-BINDING PROTEIN 1, ISOFORM F"/>
    <property type="match status" value="1"/>
</dbReference>
<feature type="region of interest" description="Disordered" evidence="6">
    <location>
        <begin position="948"/>
        <end position="967"/>
    </location>
</feature>
<feature type="compositionally biased region" description="Polar residues" evidence="6">
    <location>
        <begin position="408"/>
        <end position="424"/>
    </location>
</feature>
<dbReference type="Gene3D" id="2.10.110.10">
    <property type="entry name" value="Cysteine Rich Protein"/>
    <property type="match status" value="1"/>
</dbReference>
<dbReference type="InterPro" id="IPR001715">
    <property type="entry name" value="CH_dom"/>
</dbReference>
<evidence type="ECO:0000256" key="1">
    <source>
        <dbReference type="ARBA" id="ARBA00004177"/>
    </source>
</evidence>
<feature type="compositionally biased region" description="Basic and acidic residues" evidence="6">
    <location>
        <begin position="259"/>
        <end position="270"/>
    </location>
</feature>
<feature type="compositionally biased region" description="Polar residues" evidence="6">
    <location>
        <begin position="1159"/>
        <end position="1174"/>
    </location>
</feature>
<dbReference type="InterPro" id="IPR036872">
    <property type="entry name" value="CH_dom_sf"/>
</dbReference>
<gene>
    <name evidence="9" type="ORF">CUNI_LOCUS20403</name>
</gene>
<dbReference type="SUPFAM" id="SSF47576">
    <property type="entry name" value="Calponin-homology domain, CH-domain"/>
    <property type="match status" value="1"/>
</dbReference>
<evidence type="ECO:0000259" key="8">
    <source>
        <dbReference type="PROSITE" id="PS51848"/>
    </source>
</evidence>
<feature type="region of interest" description="Disordered" evidence="6">
    <location>
        <begin position="408"/>
        <end position="558"/>
    </location>
</feature>
<feature type="region of interest" description="Disordered" evidence="6">
    <location>
        <begin position="124"/>
        <end position="151"/>
    </location>
</feature>
<feature type="compositionally biased region" description="Polar residues" evidence="6">
    <location>
        <begin position="533"/>
        <end position="544"/>
    </location>
</feature>
<dbReference type="InterPro" id="IPR022735">
    <property type="entry name" value="bMERB_dom"/>
</dbReference>
<feature type="compositionally biased region" description="Basic and acidic residues" evidence="6">
    <location>
        <begin position="834"/>
        <end position="843"/>
    </location>
</feature>
<dbReference type="GO" id="GO:0005768">
    <property type="term" value="C:endosome"/>
    <property type="evidence" value="ECO:0007669"/>
    <property type="project" value="UniProtKB-SubCell"/>
</dbReference>
<dbReference type="FunFam" id="1.10.418.10:FF:000023">
    <property type="entry name" value="EH domain-binding protein 1 isoform X1"/>
    <property type="match status" value="1"/>
</dbReference>
<dbReference type="Pfam" id="PF00307">
    <property type="entry name" value="CH"/>
    <property type="match status" value="1"/>
</dbReference>
<evidence type="ECO:0000256" key="3">
    <source>
        <dbReference type="ARBA" id="ARBA00022753"/>
    </source>
</evidence>
<dbReference type="SMART" id="SM00033">
    <property type="entry name" value="CH"/>
    <property type="match status" value="1"/>
</dbReference>
<feature type="compositionally biased region" description="Polar residues" evidence="6">
    <location>
        <begin position="845"/>
        <end position="883"/>
    </location>
</feature>
<dbReference type="EMBL" id="CAJHNH020007656">
    <property type="protein sequence ID" value="CAG5134845.1"/>
    <property type="molecule type" value="Genomic_DNA"/>
</dbReference>
<keyword evidence="10" id="KW-1185">Reference proteome</keyword>
<reference evidence="9" key="1">
    <citation type="submission" date="2021-04" db="EMBL/GenBank/DDBJ databases">
        <authorList>
            <consortium name="Molecular Ecology Group"/>
        </authorList>
    </citation>
    <scope>NUCLEOTIDE SEQUENCE</scope>
</reference>
<feature type="compositionally biased region" description="Basic and acidic residues" evidence="6">
    <location>
        <begin position="331"/>
        <end position="350"/>
    </location>
</feature>
<dbReference type="CDD" id="cd21253">
    <property type="entry name" value="CH_MICALL2"/>
    <property type="match status" value="1"/>
</dbReference>
<feature type="compositionally biased region" description="Polar residues" evidence="6">
    <location>
        <begin position="1004"/>
        <end position="1020"/>
    </location>
</feature>
<feature type="compositionally biased region" description="Basic and acidic residues" evidence="6">
    <location>
        <begin position="296"/>
        <end position="311"/>
    </location>
</feature>
<feature type="compositionally biased region" description="Basic and acidic residues" evidence="6">
    <location>
        <begin position="811"/>
        <end position="825"/>
    </location>
</feature>
<evidence type="ECO:0000256" key="6">
    <source>
        <dbReference type="SAM" id="MobiDB-lite"/>
    </source>
</evidence>
<name>A0A8S4A490_9EUPU</name>
<protein>
    <recommendedName>
        <fullName evidence="11">MICAL-like protein 2</fullName>
    </recommendedName>
</protein>
<evidence type="ECO:0008006" key="11">
    <source>
        <dbReference type="Google" id="ProtNLM"/>
    </source>
</evidence>
<feature type="region of interest" description="Disordered" evidence="6">
    <location>
        <begin position="1373"/>
        <end position="1414"/>
    </location>
</feature>
<evidence type="ECO:0000256" key="5">
    <source>
        <dbReference type="SAM" id="Coils"/>
    </source>
</evidence>
<evidence type="ECO:0000313" key="10">
    <source>
        <dbReference type="Proteomes" id="UP000678393"/>
    </source>
</evidence>
<dbReference type="Proteomes" id="UP000678393">
    <property type="component" value="Unassembled WGS sequence"/>
</dbReference>
<feature type="compositionally biased region" description="Polar residues" evidence="6">
    <location>
        <begin position="382"/>
        <end position="396"/>
    </location>
</feature>
<keyword evidence="4 5" id="KW-0175">Coiled coil</keyword>
<feature type="compositionally biased region" description="Polar residues" evidence="6">
    <location>
        <begin position="353"/>
        <end position="373"/>
    </location>
</feature>
<feature type="region of interest" description="Disordered" evidence="6">
    <location>
        <begin position="1157"/>
        <end position="1193"/>
    </location>
</feature>
<feature type="compositionally biased region" description="Basic and acidic residues" evidence="6">
    <location>
        <begin position="276"/>
        <end position="288"/>
    </location>
</feature>
<dbReference type="InterPro" id="IPR050540">
    <property type="entry name" value="F-actin_Monoox_Mical"/>
</dbReference>
<feature type="region of interest" description="Disordered" evidence="6">
    <location>
        <begin position="250"/>
        <end position="396"/>
    </location>
</feature>
<sequence>MAGKIKALQQWCRKMTEGYPRVDVANFTTAWRDGLAFCAIIHRFRPDLIDFDSLSPENVFENCKMAFEVAEKELSIPAFLEADDMVRLKVPDKLSIITYVSQYYNYLHSLPQLGGPGVKSKVSGKTVSGVKRPTDSDSTQGPISKKATTVETKENAAPAKVAATVGGDRCGICHEHVYLIERHMEDGKLYHRSCFRRSELSPANKVYTRSPFMSPSLSSEAQKLVVSKAENKTNLLSKADRDGLVTNLQRHMDNQPAKAESDTKLSRKLDFVGSKHPIDEPVREDTKKSKMQPRILFDEETRKAPTEKEKSAAYSSKQSNEVNKLLPLSGKEAHKLEKRQDDIGSEKALKEQPGNTKLNISVFSQQKNKTTQEIPAPAVSMPANNKSQNKSDNISGASKISVAALSLQPLTESSQSKNKSTTGKDSQKISKEAEKPAVSKDIQKSSDKKNVDIATSKSNLLPDIHNLQKLFSGKPADTGESAAPSYPKAKPRNSTIRSENQESSKDMMATKPNENETARPKPVPRNSVLGISAPQQPELSSQIKKSAFKTEASDRSSASKPLVAGISLSVSNNAQSQLSTSTTSSPFDSTYKASSTEKILSETKISITGKNKDEPRNIPLINQPHSLQQKIGANKVINQNSIDLKSANKSGHASVLNVSNVIKTTATTSLLTTMSDSSVRTTLTPAKLQSSTPLSQVQSENKFISSSRNPVNKTVNDPPSYSGNLVSQTQMAHSSAGVNNSVKLMANGTQSTKKVDKSVVTQMSKDSPKTVVNTPKLQTPNKMQEALTVFSSGKPMSGAFGITFTNNSAKEDASLTKPEKVKDSSSKPALSHITDIHSKEKTISDIPSQNKNQNRQAIPSSSNLLNSKDNQQKSAVKTSQSDSKQTDKHESKGLSSVKKSAISISKEDILDINNIKLKRVMPEQREVQNEQKTSMYDVKLKKVDVIKGDSKWDSSSQKPSRSVDVAGTGYEQKTAGSYFSGGEINNEVSSNKGMDTKAAALSAGVSNSHTTTTQKMTSEMPQWKKAAEEKQRKLTDIVVGSEHKTDNVKHLKHNDNITAITFDSKTGLTSNGKTNKREHVSVGVLSLLKTPSETASTEKEPAKALTTQKYVNKVPPTAEDPGLVKKLDWQLEAEKRMAAIANFDKGIIGKLEITEKSETASSDRSGNQQLQRNTAAHKMPKDNKNNDSIRINGETVTGSNRVTEKTTTHMLEKSVVKAKETELKVTVNKLKLTPVQEISKEVELSIDTKQTNSEETEDFRQVLHQLKHVTTEDTGKIDSAKPDSETCLPSRQTAHYVHTPTAHRAVPNSTVNKNNNNNQNIPDKSHISDMHNTQVLNKNTSLSVKTPELEDLADENGNVRKNGIFEVSENKHSMGKSRFAEKGNTSPKVKRKLSIPDNKTREMPSPSSPTQRKKIQITSRFDFEKSSDFEHSLILSTAELTITENPTPEKLMSSPSSQVTLSPQHISAIELQQQLHNIDTRLTELELKGRELENSIRKVNSLDEDDDNLMIEWFTLINEKNDLVRKEADLIYISKEQELEDEQEQIESQLLYLMTKPDECKSPEEKEEEDYLINRKIALVEQRNKIIDSMDEDRIRYEAEDKNIEVTLKDKGYWKDSTGTLKAVKGKKVANSMFYT</sequence>
<dbReference type="OrthoDB" id="18853at2759"/>
<dbReference type="Gene3D" id="1.10.418.10">
    <property type="entry name" value="Calponin-like domain"/>
    <property type="match status" value="1"/>
</dbReference>
<dbReference type="PROSITE" id="PS50021">
    <property type="entry name" value="CH"/>
    <property type="match status" value="1"/>
</dbReference>
<dbReference type="PROSITE" id="PS51848">
    <property type="entry name" value="BMERB"/>
    <property type="match status" value="1"/>
</dbReference>
<feature type="region of interest" description="Disordered" evidence="6">
    <location>
        <begin position="748"/>
        <end position="775"/>
    </location>
</feature>
<dbReference type="SUPFAM" id="SSF57716">
    <property type="entry name" value="Glucocorticoid receptor-like (DNA-binding domain)"/>
    <property type="match status" value="1"/>
</dbReference>
<evidence type="ECO:0000259" key="7">
    <source>
        <dbReference type="PROSITE" id="PS50021"/>
    </source>
</evidence>
<proteinExistence type="predicted"/>
<feature type="region of interest" description="Disordered" evidence="6">
    <location>
        <begin position="687"/>
        <end position="714"/>
    </location>
</feature>
<evidence type="ECO:0000256" key="4">
    <source>
        <dbReference type="ARBA" id="ARBA00023054"/>
    </source>
</evidence>